<protein>
    <submittedName>
        <fullName evidence="2">Uncharacterized protein</fullName>
    </submittedName>
</protein>
<feature type="transmembrane region" description="Helical" evidence="1">
    <location>
        <begin position="6"/>
        <end position="23"/>
    </location>
</feature>
<reference evidence="2 3" key="1">
    <citation type="journal article" date="2019" name="Genome Biol. Evol.">
        <title>Insights into the evolution of the New World diploid cottons (Gossypium, subgenus Houzingenia) based on genome sequencing.</title>
        <authorList>
            <person name="Grover C.E."/>
            <person name="Arick M.A. 2nd"/>
            <person name="Thrash A."/>
            <person name="Conover J.L."/>
            <person name="Sanders W.S."/>
            <person name="Peterson D.G."/>
            <person name="Frelichowski J.E."/>
            <person name="Scheffler J.A."/>
            <person name="Scheffler B.E."/>
            <person name="Wendel J.F."/>
        </authorList>
    </citation>
    <scope>NUCLEOTIDE SEQUENCE [LARGE SCALE GENOMIC DNA]</scope>
    <source>
        <strain evidence="2">0</strain>
        <tissue evidence="2">Leaf</tissue>
    </source>
</reference>
<proteinExistence type="predicted"/>
<dbReference type="EMBL" id="JABFAD010000012">
    <property type="protein sequence ID" value="MBA0814276.1"/>
    <property type="molecule type" value="Genomic_DNA"/>
</dbReference>
<keyword evidence="3" id="KW-1185">Reference proteome</keyword>
<keyword evidence="1" id="KW-1133">Transmembrane helix</keyword>
<evidence type="ECO:0000313" key="3">
    <source>
        <dbReference type="Proteomes" id="UP000593560"/>
    </source>
</evidence>
<organism evidence="2 3">
    <name type="scientific">Gossypium harknessii</name>
    <dbReference type="NCBI Taxonomy" id="34285"/>
    <lineage>
        <taxon>Eukaryota</taxon>
        <taxon>Viridiplantae</taxon>
        <taxon>Streptophyta</taxon>
        <taxon>Embryophyta</taxon>
        <taxon>Tracheophyta</taxon>
        <taxon>Spermatophyta</taxon>
        <taxon>Magnoliopsida</taxon>
        <taxon>eudicotyledons</taxon>
        <taxon>Gunneridae</taxon>
        <taxon>Pentapetalae</taxon>
        <taxon>rosids</taxon>
        <taxon>malvids</taxon>
        <taxon>Malvales</taxon>
        <taxon>Malvaceae</taxon>
        <taxon>Malvoideae</taxon>
        <taxon>Gossypium</taxon>
    </lineage>
</organism>
<gene>
    <name evidence="2" type="ORF">Gohar_020116</name>
</gene>
<name>A0A7J9HWR2_9ROSI</name>
<keyword evidence="1" id="KW-0472">Membrane</keyword>
<evidence type="ECO:0000256" key="1">
    <source>
        <dbReference type="SAM" id="Phobius"/>
    </source>
</evidence>
<keyword evidence="1" id="KW-0812">Transmembrane</keyword>
<evidence type="ECO:0000313" key="2">
    <source>
        <dbReference type="EMBL" id="MBA0814276.1"/>
    </source>
</evidence>
<comment type="caution">
    <text evidence="2">The sequence shown here is derived from an EMBL/GenBank/DDBJ whole genome shotgun (WGS) entry which is preliminary data.</text>
</comment>
<dbReference type="AlphaFoldDB" id="A0A7J9HWR2"/>
<dbReference type="Proteomes" id="UP000593560">
    <property type="component" value="Unassembled WGS sequence"/>
</dbReference>
<sequence length="29" mass="3556">MAGAYIVFFGLCFMAVIWHWIYWDLEIFL</sequence>
<accession>A0A7J9HWR2</accession>